<name>A0ABV6PQG9_9BURK</name>
<keyword evidence="1" id="KW-0732">Signal</keyword>
<comment type="caution">
    <text evidence="2">The sequence shown here is derived from an EMBL/GenBank/DDBJ whole genome shotgun (WGS) entry which is preliminary data.</text>
</comment>
<evidence type="ECO:0000313" key="3">
    <source>
        <dbReference type="Proteomes" id="UP001589834"/>
    </source>
</evidence>
<evidence type="ECO:0008006" key="4">
    <source>
        <dbReference type="Google" id="ProtNLM"/>
    </source>
</evidence>
<protein>
    <recommendedName>
        <fullName evidence="4">L,D-transpeptidase</fullName>
    </recommendedName>
</protein>
<dbReference type="RefSeq" id="WP_377480991.1">
    <property type="nucleotide sequence ID" value="NZ_JBHLTN010000010.1"/>
</dbReference>
<dbReference type="Proteomes" id="UP001589834">
    <property type="component" value="Unassembled WGS sequence"/>
</dbReference>
<feature type="signal peptide" evidence="1">
    <location>
        <begin position="1"/>
        <end position="21"/>
    </location>
</feature>
<gene>
    <name evidence="2" type="ORF">ACFFGG_05960</name>
</gene>
<proteinExistence type="predicted"/>
<evidence type="ECO:0000313" key="2">
    <source>
        <dbReference type="EMBL" id="MFC0592097.1"/>
    </source>
</evidence>
<dbReference type="EMBL" id="JBHLTN010000010">
    <property type="protein sequence ID" value="MFC0592097.1"/>
    <property type="molecule type" value="Genomic_DNA"/>
</dbReference>
<evidence type="ECO:0000256" key="1">
    <source>
        <dbReference type="SAM" id="SignalP"/>
    </source>
</evidence>
<reference evidence="2 3" key="1">
    <citation type="submission" date="2024-09" db="EMBL/GenBank/DDBJ databases">
        <authorList>
            <person name="Sun Q."/>
            <person name="Mori K."/>
        </authorList>
    </citation>
    <scope>NUCLEOTIDE SEQUENCE [LARGE SCALE GENOMIC DNA]</scope>
    <source>
        <strain evidence="2 3">NCAIM B.02336</strain>
    </source>
</reference>
<organism evidence="2 3">
    <name type="scientific">Ottowia pentelensis</name>
    <dbReference type="NCBI Taxonomy" id="511108"/>
    <lineage>
        <taxon>Bacteria</taxon>
        <taxon>Pseudomonadati</taxon>
        <taxon>Pseudomonadota</taxon>
        <taxon>Betaproteobacteria</taxon>
        <taxon>Burkholderiales</taxon>
        <taxon>Comamonadaceae</taxon>
        <taxon>Ottowia</taxon>
    </lineage>
</organism>
<keyword evidence="3" id="KW-1185">Reference proteome</keyword>
<accession>A0ABV6PQG9</accession>
<feature type="chain" id="PRO_5046162417" description="L,D-transpeptidase" evidence="1">
    <location>
        <begin position="22"/>
        <end position="204"/>
    </location>
</feature>
<sequence length="204" mass="22420">MRRVHARAGLIALALALPAFAAWALDDAGAQRFAEDVVRSHDARGRAFAVVDKPAATVWVFDARGRLLGQSPVLVGQAPGDVAPPDIGSRPLSRVKPSEKITAAGRYVTEPGRNTHGEDIVWLDYEAALSMHRVRDVPGEHRPARLRTPGTADKRISFGCINVPERFYDRRIDPLFSRQAGVVYVLPETRPLHQLFGFARGADR</sequence>